<dbReference type="Gene3D" id="3.30.60.20">
    <property type="match status" value="1"/>
</dbReference>
<feature type="region of interest" description="Disordered" evidence="12">
    <location>
        <begin position="199"/>
        <end position="218"/>
    </location>
</feature>
<accession>A0A2J8B2B2</accession>
<dbReference type="PANTHER" id="PTHR11441">
    <property type="entry name" value="THYMIDINE KINASE"/>
    <property type="match status" value="1"/>
</dbReference>
<reference evidence="14" key="1">
    <citation type="submission" date="2017-04" db="EMBL/GenBank/DDBJ databases">
        <authorList>
            <person name="Bumgarner R.E."/>
            <person name="Fredricks D.N."/>
            <person name="Srinivasan S."/>
        </authorList>
    </citation>
    <scope>NUCLEOTIDE SEQUENCE [LARGE SCALE GENOMIC DNA]</scope>
    <source>
        <strain evidence="14">KA00405</strain>
    </source>
</reference>
<dbReference type="PANTHER" id="PTHR11441:SF0">
    <property type="entry name" value="THYMIDINE KINASE, CYTOSOLIC"/>
    <property type="match status" value="1"/>
</dbReference>
<evidence type="ECO:0000256" key="3">
    <source>
        <dbReference type="ARBA" id="ARBA00022634"/>
    </source>
</evidence>
<dbReference type="Gene3D" id="3.40.50.300">
    <property type="entry name" value="P-loop containing nucleotide triphosphate hydrolases"/>
    <property type="match status" value="1"/>
</dbReference>
<comment type="catalytic activity">
    <reaction evidence="10">
        <text>thymidine + ATP = dTMP + ADP + H(+)</text>
        <dbReference type="Rhea" id="RHEA:19129"/>
        <dbReference type="ChEBI" id="CHEBI:15378"/>
        <dbReference type="ChEBI" id="CHEBI:17748"/>
        <dbReference type="ChEBI" id="CHEBI:30616"/>
        <dbReference type="ChEBI" id="CHEBI:63528"/>
        <dbReference type="ChEBI" id="CHEBI:456216"/>
        <dbReference type="EC" id="2.7.1.21"/>
    </reaction>
</comment>
<protein>
    <recommendedName>
        <fullName evidence="2 10">Thymidine kinase</fullName>
        <ecNumber evidence="2 10">2.7.1.21</ecNumber>
    </recommendedName>
</protein>
<dbReference type="AlphaFoldDB" id="A0A2J8B2B2"/>
<evidence type="ECO:0000256" key="5">
    <source>
        <dbReference type="ARBA" id="ARBA00022741"/>
    </source>
</evidence>
<dbReference type="Pfam" id="PF00265">
    <property type="entry name" value="TK"/>
    <property type="match status" value="1"/>
</dbReference>
<evidence type="ECO:0000256" key="12">
    <source>
        <dbReference type="SAM" id="MobiDB-lite"/>
    </source>
</evidence>
<keyword evidence="5 10" id="KW-0547">Nucleotide-binding</keyword>
<keyword evidence="4 10" id="KW-0808">Transferase</keyword>
<evidence type="ECO:0000256" key="7">
    <source>
        <dbReference type="ARBA" id="ARBA00022840"/>
    </source>
</evidence>
<evidence type="ECO:0000256" key="2">
    <source>
        <dbReference type="ARBA" id="ARBA00012118"/>
    </source>
</evidence>
<gene>
    <name evidence="13" type="ORF">B7R76_04965</name>
</gene>
<dbReference type="GO" id="GO:0005829">
    <property type="term" value="C:cytosol"/>
    <property type="evidence" value="ECO:0007669"/>
    <property type="project" value="TreeGrafter"/>
</dbReference>
<keyword evidence="7 10" id="KW-0067">ATP-binding</keyword>
<evidence type="ECO:0000256" key="1">
    <source>
        <dbReference type="ARBA" id="ARBA00007587"/>
    </source>
</evidence>
<dbReference type="GO" id="GO:0071897">
    <property type="term" value="P:DNA biosynthetic process"/>
    <property type="evidence" value="ECO:0007669"/>
    <property type="project" value="UniProtKB-KW"/>
</dbReference>
<sequence>MSKLYFRYGAMNCGKSTSLLQVAHNYEEQGMKVILAKSVTDTKGQCAILSRLGVARKVDYLIYPDTDLMADCRAGKFTDAACILVDEVQFLAPAQIDQLYEIAVLHNIPVICFGLRTDFLNHGFPGSSRLLEIAHSIQELKNICKCGAKATCNLRYINNIPVFTGEQVSIDNQNSVVYEAVCSSCYLKYRQQYEADPAAHFSPNEHPSNADPAAHRIK</sequence>
<comment type="caution">
    <text evidence="13">The sequence shown here is derived from an EMBL/GenBank/DDBJ whole genome shotgun (WGS) entry which is preliminary data.</text>
</comment>
<evidence type="ECO:0000256" key="10">
    <source>
        <dbReference type="RuleBase" id="RU000544"/>
    </source>
</evidence>
<dbReference type="SUPFAM" id="SSF52540">
    <property type="entry name" value="P-loop containing nucleoside triphosphate hydrolases"/>
    <property type="match status" value="1"/>
</dbReference>
<organism evidence="13 14">
    <name type="scientific">Mageeibacillus indolicus</name>
    <dbReference type="NCBI Taxonomy" id="884684"/>
    <lineage>
        <taxon>Bacteria</taxon>
        <taxon>Bacillati</taxon>
        <taxon>Bacillota</taxon>
        <taxon>Clostridia</taxon>
        <taxon>Eubacteriales</taxon>
        <taxon>Oscillospiraceae</taxon>
        <taxon>Mageeibacillus</taxon>
    </lineage>
</organism>
<dbReference type="SUPFAM" id="SSF57716">
    <property type="entry name" value="Glucocorticoid receptor-like (DNA-binding domain)"/>
    <property type="match status" value="1"/>
</dbReference>
<evidence type="ECO:0000256" key="6">
    <source>
        <dbReference type="ARBA" id="ARBA00022777"/>
    </source>
</evidence>
<comment type="similarity">
    <text evidence="1 11">Belongs to the thymidine kinase family.</text>
</comment>
<feature type="binding site" evidence="9">
    <location>
        <position position="178"/>
    </location>
    <ligand>
        <name>substrate</name>
    </ligand>
</feature>
<evidence type="ECO:0000256" key="11">
    <source>
        <dbReference type="RuleBase" id="RU004165"/>
    </source>
</evidence>
<evidence type="ECO:0000313" key="13">
    <source>
        <dbReference type="EMBL" id="PNH18904.1"/>
    </source>
</evidence>
<feature type="active site" description="Proton acceptor" evidence="8">
    <location>
        <position position="87"/>
    </location>
</feature>
<dbReference type="Proteomes" id="UP000236394">
    <property type="component" value="Unassembled WGS sequence"/>
</dbReference>
<keyword evidence="6 10" id="KW-0418">Kinase</keyword>
<name>A0A2J8B2B2_9FIRM</name>
<dbReference type="NCBIfam" id="NF003300">
    <property type="entry name" value="PRK04296.1-5"/>
    <property type="match status" value="1"/>
</dbReference>
<dbReference type="InterPro" id="IPR027417">
    <property type="entry name" value="P-loop_NTPase"/>
</dbReference>
<evidence type="ECO:0000256" key="9">
    <source>
        <dbReference type="PIRSR" id="PIRSR035805-2"/>
    </source>
</evidence>
<dbReference type="OMA" id="GTMDCGK"/>
<evidence type="ECO:0000256" key="8">
    <source>
        <dbReference type="PIRSR" id="PIRSR035805-1"/>
    </source>
</evidence>
<dbReference type="InterPro" id="IPR001267">
    <property type="entry name" value="Thymidine_kinase"/>
</dbReference>
<dbReference type="PIRSF" id="PIRSF035805">
    <property type="entry name" value="TK_cell"/>
    <property type="match status" value="1"/>
</dbReference>
<dbReference type="EMBL" id="NBZD01000002">
    <property type="protein sequence ID" value="PNH18904.1"/>
    <property type="molecule type" value="Genomic_DNA"/>
</dbReference>
<dbReference type="EC" id="2.7.1.21" evidence="2 10"/>
<keyword evidence="3 10" id="KW-0237">DNA synthesis</keyword>
<dbReference type="GO" id="GO:0004797">
    <property type="term" value="F:thymidine kinase activity"/>
    <property type="evidence" value="ECO:0007669"/>
    <property type="project" value="UniProtKB-EC"/>
</dbReference>
<dbReference type="GO" id="GO:0005524">
    <property type="term" value="F:ATP binding"/>
    <property type="evidence" value="ECO:0007669"/>
    <property type="project" value="UniProtKB-KW"/>
</dbReference>
<dbReference type="GO" id="GO:0046104">
    <property type="term" value="P:thymidine metabolic process"/>
    <property type="evidence" value="ECO:0007669"/>
    <property type="project" value="TreeGrafter"/>
</dbReference>
<evidence type="ECO:0000313" key="14">
    <source>
        <dbReference type="Proteomes" id="UP000236394"/>
    </source>
</evidence>
<evidence type="ECO:0000256" key="4">
    <source>
        <dbReference type="ARBA" id="ARBA00022679"/>
    </source>
</evidence>
<dbReference type="RefSeq" id="WP_012994093.1">
    <property type="nucleotide sequence ID" value="NZ_NBZD01000002.1"/>
</dbReference>
<proteinExistence type="inferred from homology"/>